<name>A0ABV6RX55_9GAMM</name>
<dbReference type="SUPFAM" id="SSF49785">
    <property type="entry name" value="Galactose-binding domain-like"/>
    <property type="match status" value="1"/>
</dbReference>
<proteinExistence type="predicted"/>
<keyword evidence="2 3" id="KW-0378">Hydrolase</keyword>
<organism evidence="3 4">
    <name type="scientific">Lysobacter korlensis</name>
    <dbReference type="NCBI Taxonomy" id="553636"/>
    <lineage>
        <taxon>Bacteria</taxon>
        <taxon>Pseudomonadati</taxon>
        <taxon>Pseudomonadota</taxon>
        <taxon>Gammaproteobacteria</taxon>
        <taxon>Lysobacterales</taxon>
        <taxon>Lysobacteraceae</taxon>
        <taxon>Lysobacter</taxon>
    </lineage>
</organism>
<sequence length="1085" mass="116889">MELTAMTDPVVAGFSSPPDEARPRVWWHWMNGNIDEPGIRLDLEWMQRVGIRGAQVFEGGMNAPQLVSDRLVFLSEPWRRAMRTAAATAEELGLELTIATSPGWSAAGGPWVEPSDAMKKVVWSETIVAGGGPLCCVLPALPAVSGRYQDVPRWGSPNDPEFARDTRVLAVPALADHDPLIPASAEVDGMPTDARTLWDGLFADGLVLRRDLDGGTSTVTYRYDEPVSIGAVTVGLPGARGFGSAPPAVATLEVSDDGIRFRTVTTLPPSQSPVRSRSFAPVRGRWLRLVLDFAPAGSTVPPMAPGVLPLPFPPPRPELSVTQFLLFGGGRVSAVEEKAGFATAPDYYGLDSPEAATAIPRDSVLDLTPYVRDGVLEWDAPPGQWRIVRFGSSLTGHTNGPAPAEATGLEVDKLDAGRVERYLAHWLSLYEEAVGPEMLGDRGIRSLLSDSIESGPQNWTDRLPEEFQARRGYPLTPWMVALAGYTVGSAADTDAFLWDFRQTIAELYADAYYGTVARVARERGLAYYAEALEDHRPQLGDDLQMRSHADIPMGAGWVFPPDADPKPTYVVDLKGASSVAHVYGKPFTGAESFSAFGEPYATAPRHLKHVADLELALGVTRFCIHTSPHQPSEVRPPGISLSPHLGQTFTRHETWAEQAGGWVDYLSRSSHLLNQGVPVADVAYFIGEESPVTGLFGDRLPDDVPAGYDYDFVGADALFTALTADESGRLMSAGGARYRVLYLGGSSARMTVRVLRRLLELVTSGASLVGHRPHGTPSLRDDPERFAQLVDELWGASPSSRRTVGRGVVREMTLSEALGDARIDPDWRPVAGVRMLHRQLPDRDVYFVSNTTPEAVSATLDVRAAGAAVEWWSAVEGSRWALPATSTMGRTATRVLLGAHEAAFLVVGDATTDEPVPLFRPLATADDDWVVEVPATGTNLGPATLSDVHEAIERSNLGGFSGTSRWRSIIRLPEGEPRDGGRYRVELGDVGDIATVRVNGAEAGVLWTAPWGIDVTAQLAPGENALEIDITNPWWNRIVADAASGEPATQLTGPVLSPSAPLRKWGLTGPVVLQRSAPHGITNAN</sequence>
<protein>
    <submittedName>
        <fullName evidence="3">Glycosyl hydrolase</fullName>
    </submittedName>
</protein>
<reference evidence="3 4" key="1">
    <citation type="submission" date="2024-09" db="EMBL/GenBank/DDBJ databases">
        <authorList>
            <person name="Sun Q."/>
            <person name="Mori K."/>
        </authorList>
    </citation>
    <scope>NUCLEOTIDE SEQUENCE [LARGE SCALE GENOMIC DNA]</scope>
    <source>
        <strain evidence="3 4">KCTC 23076</strain>
    </source>
</reference>
<comment type="caution">
    <text evidence="3">The sequence shown here is derived from an EMBL/GenBank/DDBJ whole genome shotgun (WGS) entry which is preliminary data.</text>
</comment>
<dbReference type="PANTHER" id="PTHR43817">
    <property type="entry name" value="GLYCOSYL HYDROLASE"/>
    <property type="match status" value="1"/>
</dbReference>
<evidence type="ECO:0000313" key="3">
    <source>
        <dbReference type="EMBL" id="MFC0681562.1"/>
    </source>
</evidence>
<dbReference type="Gene3D" id="2.60.120.260">
    <property type="entry name" value="Galactose-binding domain-like"/>
    <property type="match status" value="1"/>
</dbReference>
<dbReference type="RefSeq" id="WP_386674407.1">
    <property type="nucleotide sequence ID" value="NZ_JBHLTG010000008.1"/>
</dbReference>
<dbReference type="PANTHER" id="PTHR43817:SF1">
    <property type="entry name" value="HYDROLASE, FAMILY 43, PUTATIVE (AFU_ORTHOLOGUE AFUA_3G01660)-RELATED"/>
    <property type="match status" value="1"/>
</dbReference>
<dbReference type="NCBIfam" id="NF045579">
    <property type="entry name" value="rhamnoside_JR"/>
    <property type="match status" value="1"/>
</dbReference>
<evidence type="ECO:0000313" key="4">
    <source>
        <dbReference type="Proteomes" id="UP001589896"/>
    </source>
</evidence>
<evidence type="ECO:0000256" key="1">
    <source>
        <dbReference type="ARBA" id="ARBA00022729"/>
    </source>
</evidence>
<dbReference type="Pfam" id="PF17132">
    <property type="entry name" value="Glyco_hydro_106"/>
    <property type="match status" value="1"/>
</dbReference>
<evidence type="ECO:0000256" key="2">
    <source>
        <dbReference type="ARBA" id="ARBA00022801"/>
    </source>
</evidence>
<dbReference type="GO" id="GO:0016787">
    <property type="term" value="F:hydrolase activity"/>
    <property type="evidence" value="ECO:0007669"/>
    <property type="project" value="UniProtKB-KW"/>
</dbReference>
<dbReference type="InterPro" id="IPR008979">
    <property type="entry name" value="Galactose-bd-like_sf"/>
</dbReference>
<keyword evidence="4" id="KW-1185">Reference proteome</keyword>
<keyword evidence="1" id="KW-0732">Signal</keyword>
<dbReference type="Proteomes" id="UP001589896">
    <property type="component" value="Unassembled WGS sequence"/>
</dbReference>
<dbReference type="EMBL" id="JBHLTG010000008">
    <property type="protein sequence ID" value="MFC0681562.1"/>
    <property type="molecule type" value="Genomic_DNA"/>
</dbReference>
<gene>
    <name evidence="3" type="ORF">ACFFGH_27350</name>
</gene>
<accession>A0ABV6RX55</accession>